<dbReference type="PROSITE" id="PS00107">
    <property type="entry name" value="PROTEIN_KINASE_ATP"/>
    <property type="match status" value="1"/>
</dbReference>
<evidence type="ECO:0000256" key="1">
    <source>
        <dbReference type="PROSITE-ProRule" id="PRU10141"/>
    </source>
</evidence>
<dbReference type="SUPFAM" id="SSF56112">
    <property type="entry name" value="Protein kinase-like (PK-like)"/>
    <property type="match status" value="1"/>
</dbReference>
<comment type="caution">
    <text evidence="3">The sequence shown here is derived from an EMBL/GenBank/DDBJ whole genome shotgun (WGS) entry which is preliminary data.</text>
</comment>
<evidence type="ECO:0000313" key="3">
    <source>
        <dbReference type="EMBL" id="KAK8839867.1"/>
    </source>
</evidence>
<keyword evidence="1" id="KW-0547">Nucleotide-binding</keyword>
<dbReference type="EMBL" id="JAPFFF010000050">
    <property type="protein sequence ID" value="KAK8839867.1"/>
    <property type="molecule type" value="Genomic_DNA"/>
</dbReference>
<dbReference type="Pfam" id="PF00069">
    <property type="entry name" value="Pkinase"/>
    <property type="match status" value="1"/>
</dbReference>
<proteinExistence type="predicted"/>
<feature type="domain" description="Protein kinase" evidence="2">
    <location>
        <begin position="18"/>
        <end position="260"/>
    </location>
</feature>
<keyword evidence="1" id="KW-0067">ATP-binding</keyword>
<gene>
    <name evidence="3" type="ORF">M9Y10_031579</name>
</gene>
<evidence type="ECO:0000259" key="2">
    <source>
        <dbReference type="PROSITE" id="PS50011"/>
    </source>
</evidence>
<sequence length="347" mass="39536">MIEVVSEQMRDAVSKYGYEFVNFIGFGSSSSVSLCKGKICQQQFAIKRSNKQISPEEYNSLISLSHPNVISLYNVFNDEDYQYLVMEYCSKGTIAQQGKLAPEKFIYYAKQMLEALVYCHSRDISHFNIKPENMLIDQYDHIKLCDFAVAQEFDMKKKSKDKEDFSSIVYSAPEILQHKKYVPFQTDIWALGITFYYMAVGHLPFIMETKEETRKATVFCELSFGNAKIDPQIRFLISKMITKNAGARPSAEKLLKFPIFQSTKYSKKINMLASGGRKNSFGFGSSANFFLTKSSATFEDENADPFTVSDNDNKNTIPLSEVHCYRSVAIHPSILNLSTHHLLAKPI</sequence>
<dbReference type="PANTHER" id="PTHR24362">
    <property type="entry name" value="SERINE/THREONINE-PROTEIN KINASE NEK"/>
    <property type="match status" value="1"/>
</dbReference>
<dbReference type="PANTHER" id="PTHR24362:SF309">
    <property type="entry name" value="PROTEIN KINASE DOMAIN-CONTAINING PROTEIN"/>
    <property type="match status" value="1"/>
</dbReference>
<dbReference type="Gene3D" id="1.10.510.10">
    <property type="entry name" value="Transferase(Phosphotransferase) domain 1"/>
    <property type="match status" value="1"/>
</dbReference>
<protein>
    <recommendedName>
        <fullName evidence="2">Protein kinase domain-containing protein</fullName>
    </recommendedName>
</protein>
<evidence type="ECO:0000313" key="4">
    <source>
        <dbReference type="Proteomes" id="UP001470230"/>
    </source>
</evidence>
<name>A0ABR2H2Q9_9EUKA</name>
<organism evidence="3 4">
    <name type="scientific">Tritrichomonas musculus</name>
    <dbReference type="NCBI Taxonomy" id="1915356"/>
    <lineage>
        <taxon>Eukaryota</taxon>
        <taxon>Metamonada</taxon>
        <taxon>Parabasalia</taxon>
        <taxon>Tritrichomonadida</taxon>
        <taxon>Tritrichomonadidae</taxon>
        <taxon>Tritrichomonas</taxon>
    </lineage>
</organism>
<keyword evidence="4" id="KW-1185">Reference proteome</keyword>
<dbReference type="Proteomes" id="UP001470230">
    <property type="component" value="Unassembled WGS sequence"/>
</dbReference>
<accession>A0ABR2H2Q9</accession>
<dbReference type="PROSITE" id="PS50011">
    <property type="entry name" value="PROTEIN_KINASE_DOM"/>
    <property type="match status" value="1"/>
</dbReference>
<dbReference type="InterPro" id="IPR011009">
    <property type="entry name" value="Kinase-like_dom_sf"/>
</dbReference>
<dbReference type="InterPro" id="IPR017441">
    <property type="entry name" value="Protein_kinase_ATP_BS"/>
</dbReference>
<dbReference type="InterPro" id="IPR000719">
    <property type="entry name" value="Prot_kinase_dom"/>
</dbReference>
<feature type="binding site" evidence="1">
    <location>
        <position position="47"/>
    </location>
    <ligand>
        <name>ATP</name>
        <dbReference type="ChEBI" id="CHEBI:30616"/>
    </ligand>
</feature>
<reference evidence="3 4" key="1">
    <citation type="submission" date="2024-04" db="EMBL/GenBank/DDBJ databases">
        <title>Tritrichomonas musculus Genome.</title>
        <authorList>
            <person name="Alves-Ferreira E."/>
            <person name="Grigg M."/>
            <person name="Lorenzi H."/>
            <person name="Galac M."/>
        </authorList>
    </citation>
    <scope>NUCLEOTIDE SEQUENCE [LARGE SCALE GENOMIC DNA]</scope>
    <source>
        <strain evidence="3 4">EAF2021</strain>
    </source>
</reference>